<dbReference type="HOGENOM" id="CLU_1150471_0_0_9"/>
<feature type="transmembrane region" description="Helical" evidence="1">
    <location>
        <begin position="139"/>
        <end position="160"/>
    </location>
</feature>
<evidence type="ECO:0000256" key="1">
    <source>
        <dbReference type="SAM" id="Phobius"/>
    </source>
</evidence>
<keyword evidence="1" id="KW-1133">Transmembrane helix</keyword>
<sequence>MIDLLANAARFDFLSVKKSPKQKISSSMLMLIFLTILSISLIFVFQLSKLDTPRALQVLQKESYQIKKEGISLSDTEIQQLNQKLSETGYSLSREAIYMGKNKFLSFSQLLALYQAEKIDSVQINSTIDEEKTFIEYFVWFYLYIKESVTLIWVILLGIFLARITQKYVKQTKLYTYQRIFGWIVALMIDPILVYTVMGLLEVKWSYRIFIFTLLYVMIDFIFSRYLVTHVTIEGEERSTL</sequence>
<evidence type="ECO:0008006" key="4">
    <source>
        <dbReference type="Google" id="ProtNLM"/>
    </source>
</evidence>
<dbReference type="Proteomes" id="UP000013785">
    <property type="component" value="Unassembled WGS sequence"/>
</dbReference>
<comment type="caution">
    <text evidence="2">The sequence shown here is derived from an EMBL/GenBank/DDBJ whole genome shotgun (WGS) entry which is preliminary data.</text>
</comment>
<keyword evidence="1" id="KW-0472">Membrane</keyword>
<dbReference type="AlphaFoldDB" id="R3W9I1"/>
<dbReference type="PATRIC" id="fig|1158610.3.peg.1739"/>
<accession>R3W9I1</accession>
<organism evidence="2 3">
    <name type="scientific">Enterococcus phoeniculicola ATCC BAA-412</name>
    <dbReference type="NCBI Taxonomy" id="1158610"/>
    <lineage>
        <taxon>Bacteria</taxon>
        <taxon>Bacillati</taxon>
        <taxon>Bacillota</taxon>
        <taxon>Bacilli</taxon>
        <taxon>Lactobacillales</taxon>
        <taxon>Enterococcaceae</taxon>
        <taxon>Enterococcus</taxon>
    </lineage>
</organism>
<protein>
    <recommendedName>
        <fullName evidence="4">DUF1189 domain-containing protein</fullName>
    </recommendedName>
</protein>
<dbReference type="RefSeq" id="WP_010768410.1">
    <property type="nucleotide sequence ID" value="NZ_ASWE01000003.1"/>
</dbReference>
<feature type="transmembrane region" description="Helical" evidence="1">
    <location>
        <begin position="180"/>
        <end position="201"/>
    </location>
</feature>
<keyword evidence="1" id="KW-0812">Transmembrane</keyword>
<evidence type="ECO:0000313" key="2">
    <source>
        <dbReference type="EMBL" id="EOL44117.1"/>
    </source>
</evidence>
<feature type="transmembrane region" description="Helical" evidence="1">
    <location>
        <begin position="207"/>
        <end position="228"/>
    </location>
</feature>
<dbReference type="STRING" id="154621.RV11_GL001864"/>
<reference evidence="2 3" key="1">
    <citation type="submission" date="2013-02" db="EMBL/GenBank/DDBJ databases">
        <title>The Genome Sequence of Enterococcus phoeniculicola BAA-412.</title>
        <authorList>
            <consortium name="The Broad Institute Genome Sequencing Platform"/>
            <consortium name="The Broad Institute Genome Sequencing Center for Infectious Disease"/>
            <person name="Earl A.M."/>
            <person name="Gilmore M.S."/>
            <person name="Lebreton F."/>
            <person name="Walker B."/>
            <person name="Young S.K."/>
            <person name="Zeng Q."/>
            <person name="Gargeya S."/>
            <person name="Fitzgerald M."/>
            <person name="Haas B."/>
            <person name="Abouelleil A."/>
            <person name="Alvarado L."/>
            <person name="Arachchi H.M."/>
            <person name="Berlin A.M."/>
            <person name="Chapman S.B."/>
            <person name="Dewar J."/>
            <person name="Goldberg J."/>
            <person name="Griggs A."/>
            <person name="Gujja S."/>
            <person name="Hansen M."/>
            <person name="Howarth C."/>
            <person name="Imamovic A."/>
            <person name="Larimer J."/>
            <person name="McCowan C."/>
            <person name="Murphy C."/>
            <person name="Neiman D."/>
            <person name="Pearson M."/>
            <person name="Priest M."/>
            <person name="Roberts A."/>
            <person name="Saif S."/>
            <person name="Shea T."/>
            <person name="Sisk P."/>
            <person name="Sykes S."/>
            <person name="Wortman J."/>
            <person name="Nusbaum C."/>
            <person name="Birren B."/>
        </authorList>
    </citation>
    <scope>NUCLEOTIDE SEQUENCE [LARGE SCALE GENOMIC DNA]</scope>
    <source>
        <strain evidence="2 3">ATCC BAA-412</strain>
    </source>
</reference>
<name>R3W9I1_9ENTE</name>
<evidence type="ECO:0000313" key="3">
    <source>
        <dbReference type="Proteomes" id="UP000013785"/>
    </source>
</evidence>
<feature type="transmembrane region" description="Helical" evidence="1">
    <location>
        <begin position="27"/>
        <end position="47"/>
    </location>
</feature>
<proteinExistence type="predicted"/>
<keyword evidence="3" id="KW-1185">Reference proteome</keyword>
<dbReference type="EMBL" id="AJAT01000014">
    <property type="protein sequence ID" value="EOL44117.1"/>
    <property type="molecule type" value="Genomic_DNA"/>
</dbReference>
<gene>
    <name evidence="2" type="ORF">UC3_01747</name>
</gene>